<feature type="non-terminal residue" evidence="1">
    <location>
        <position position="110"/>
    </location>
</feature>
<dbReference type="EMBL" id="BLLF01004180">
    <property type="protein sequence ID" value="GFH29095.1"/>
    <property type="molecule type" value="Genomic_DNA"/>
</dbReference>
<sequence length="110" mass="12168">MAYMVGYRGTHQQGHSPCLPATHFSLFLRQLAIGQLAIVHARTLFTEYALLSLLSLVVHCQTGVIPSKPLWVMLADEFRTTAASAIMADWRNKDAGWAGGNHGDPKQRHL</sequence>
<organism evidence="1 2">
    <name type="scientific">Haematococcus lacustris</name>
    <name type="common">Green alga</name>
    <name type="synonym">Haematococcus pluvialis</name>
    <dbReference type="NCBI Taxonomy" id="44745"/>
    <lineage>
        <taxon>Eukaryota</taxon>
        <taxon>Viridiplantae</taxon>
        <taxon>Chlorophyta</taxon>
        <taxon>core chlorophytes</taxon>
        <taxon>Chlorophyceae</taxon>
        <taxon>CS clade</taxon>
        <taxon>Chlamydomonadales</taxon>
        <taxon>Haematococcaceae</taxon>
        <taxon>Haematococcus</taxon>
    </lineage>
</organism>
<gene>
    <name evidence="1" type="ORF">HaLaN_27699</name>
</gene>
<keyword evidence="2" id="KW-1185">Reference proteome</keyword>
<accession>A0A6A0A8Z0</accession>
<reference evidence="1 2" key="1">
    <citation type="submission" date="2020-02" db="EMBL/GenBank/DDBJ databases">
        <title>Draft genome sequence of Haematococcus lacustris strain NIES-144.</title>
        <authorList>
            <person name="Morimoto D."/>
            <person name="Nakagawa S."/>
            <person name="Yoshida T."/>
            <person name="Sawayama S."/>
        </authorList>
    </citation>
    <scope>NUCLEOTIDE SEQUENCE [LARGE SCALE GENOMIC DNA]</scope>
    <source>
        <strain evidence="1 2">NIES-144</strain>
    </source>
</reference>
<evidence type="ECO:0000313" key="2">
    <source>
        <dbReference type="Proteomes" id="UP000485058"/>
    </source>
</evidence>
<evidence type="ECO:0000313" key="1">
    <source>
        <dbReference type="EMBL" id="GFH29095.1"/>
    </source>
</evidence>
<comment type="caution">
    <text evidence="1">The sequence shown here is derived from an EMBL/GenBank/DDBJ whole genome shotgun (WGS) entry which is preliminary data.</text>
</comment>
<protein>
    <submittedName>
        <fullName evidence="1">Uncharacterized protein</fullName>
    </submittedName>
</protein>
<proteinExistence type="predicted"/>
<name>A0A6A0A8Z0_HAELA</name>
<dbReference type="Proteomes" id="UP000485058">
    <property type="component" value="Unassembled WGS sequence"/>
</dbReference>
<feature type="non-terminal residue" evidence="1">
    <location>
        <position position="1"/>
    </location>
</feature>
<dbReference type="AlphaFoldDB" id="A0A6A0A8Z0"/>